<sequence>MKQQKLLVIGNGMVGHKAVELLATQSQYQLQVLGREPRPAYDRVHLSSFFSGLGASELSLVDDDFYRSHGIEVSMSCNVRQIDRESKTVLTEEGHEYAYDKLILATGSVPFVPPVPGRDQPHCHVYRTIEDLLAIQDSALQSRVGVVIGGGLLGLEAAKALHDLGLTAHVVEFAPQLMAVQLDAEGGALLREKIEALDVGVHTGKNTLEIIAGTQQRYRMNFADDTYLETDMIVFSAGIRPQDDLARQAGLTIGERGGIVINEFCQTSDPDIYAIGECALRNGRIFGLVAPGYEMARVAVAHLNGRTDSCFNGADMSTRLKLLGVDVAAIGDAHGRTPDCCCLSWLDQENQNYQKVVLSPDRKRLLGAVLVGDTKDYDQWLPLMMNQMELSDPPEYMILPEAFRQSSAFDINSLSDDTWVCRCNRVNKGDIRDAIQNGCTDLGSITHATGAASTCGSCASLVRQILQSETVAMEASLIQTD</sequence>
<dbReference type="InterPro" id="IPR007419">
    <property type="entry name" value="BFD-like_2Fe2S-bd_dom"/>
</dbReference>
<dbReference type="GO" id="GO:0046872">
    <property type="term" value="F:metal ion binding"/>
    <property type="evidence" value="ECO:0007669"/>
    <property type="project" value="UniProtKB-KW"/>
</dbReference>
<dbReference type="FunFam" id="3.50.50.60:FF:000033">
    <property type="entry name" value="Nitrite reductase [NAD(P)H], large subunit"/>
    <property type="match status" value="1"/>
</dbReference>
<dbReference type="GO" id="GO:0042128">
    <property type="term" value="P:nitrate assimilation"/>
    <property type="evidence" value="ECO:0007669"/>
    <property type="project" value="InterPro"/>
</dbReference>
<dbReference type="Gene3D" id="3.30.390.30">
    <property type="match status" value="1"/>
</dbReference>
<dbReference type="PATRIC" id="fig|1445510.3.peg.5172"/>
<dbReference type="PANTHER" id="PTHR43809">
    <property type="entry name" value="NITRITE REDUCTASE (NADH) LARGE SUBUNIT"/>
    <property type="match status" value="1"/>
</dbReference>
<dbReference type="InterPro" id="IPR012744">
    <property type="entry name" value="Nitri_red_NirB"/>
</dbReference>
<dbReference type="EMBL" id="CP007142">
    <property type="protein sequence ID" value="AJQ97239.1"/>
    <property type="molecule type" value="Genomic_DNA"/>
</dbReference>
<dbReference type="Proteomes" id="UP000032266">
    <property type="component" value="Chromosome"/>
</dbReference>
<evidence type="ECO:0000256" key="8">
    <source>
        <dbReference type="ARBA" id="ARBA00022723"/>
    </source>
</evidence>
<feature type="domain" description="BFD-like [2Fe-2S]-binding" evidence="13">
    <location>
        <begin position="420"/>
        <end position="467"/>
    </location>
</feature>
<comment type="pathway">
    <text evidence="4">Nitrogen metabolism; nitrate reduction (assimilation).</text>
</comment>
<evidence type="ECO:0000256" key="4">
    <source>
        <dbReference type="ARBA" id="ARBA00005096"/>
    </source>
</evidence>
<evidence type="ECO:0000259" key="14">
    <source>
        <dbReference type="Pfam" id="PF07992"/>
    </source>
</evidence>
<proteinExistence type="inferred from homology"/>
<evidence type="ECO:0000256" key="3">
    <source>
        <dbReference type="ARBA" id="ARBA00001974"/>
    </source>
</evidence>
<dbReference type="InterPro" id="IPR041575">
    <property type="entry name" value="Rubredoxin_C"/>
</dbReference>
<evidence type="ECO:0000256" key="5">
    <source>
        <dbReference type="ARBA" id="ARBA00010429"/>
    </source>
</evidence>
<evidence type="ECO:0000256" key="10">
    <source>
        <dbReference type="ARBA" id="ARBA00023002"/>
    </source>
</evidence>
<dbReference type="GO" id="GO:0051536">
    <property type="term" value="F:iron-sulfur cluster binding"/>
    <property type="evidence" value="ECO:0007669"/>
    <property type="project" value="UniProtKB-KW"/>
</dbReference>
<accession>A0A0C5W3Q8</accession>
<keyword evidence="10 16" id="KW-0560">Oxidoreductase</keyword>
<dbReference type="PANTHER" id="PTHR43809:SF1">
    <property type="entry name" value="NITRITE REDUCTASE (NADH) LARGE SUBUNIT"/>
    <property type="match status" value="1"/>
</dbReference>
<keyword evidence="6" id="KW-0349">Heme</keyword>
<evidence type="ECO:0000256" key="9">
    <source>
        <dbReference type="ARBA" id="ARBA00022827"/>
    </source>
</evidence>
<evidence type="ECO:0000256" key="1">
    <source>
        <dbReference type="ARBA" id="ARBA00001929"/>
    </source>
</evidence>
<dbReference type="InterPro" id="IPR016156">
    <property type="entry name" value="FAD/NAD-linked_Rdtase_dimer_sf"/>
</dbReference>
<dbReference type="NCBIfam" id="TIGR02374">
    <property type="entry name" value="nitri_red_nirB"/>
    <property type="match status" value="1"/>
</dbReference>
<evidence type="ECO:0000256" key="6">
    <source>
        <dbReference type="ARBA" id="ARBA00022617"/>
    </source>
</evidence>
<keyword evidence="17" id="KW-1185">Reference proteome</keyword>
<organism evidence="16 17">
    <name type="scientific">Gynuella sunshinyii YC6258</name>
    <dbReference type="NCBI Taxonomy" id="1445510"/>
    <lineage>
        <taxon>Bacteria</taxon>
        <taxon>Pseudomonadati</taxon>
        <taxon>Pseudomonadota</taxon>
        <taxon>Gammaproteobacteria</taxon>
        <taxon>Oceanospirillales</taxon>
        <taxon>Saccharospirillaceae</taxon>
        <taxon>Gynuella</taxon>
    </lineage>
</organism>
<comment type="cofactor">
    <cofactor evidence="2">
        <name>[4Fe-4S] cluster</name>
        <dbReference type="ChEBI" id="CHEBI:49883"/>
    </cofactor>
</comment>
<dbReference type="RefSeq" id="WP_052830535.1">
    <property type="nucleotide sequence ID" value="NZ_CP007142.1"/>
</dbReference>
<dbReference type="Pfam" id="PF07992">
    <property type="entry name" value="Pyr_redox_2"/>
    <property type="match status" value="1"/>
</dbReference>
<protein>
    <submittedName>
        <fullName evidence="16">NAD(P)H-nitrite reductase</fullName>
        <ecNumber evidence="16">1.7.1.4</ecNumber>
    </submittedName>
</protein>
<dbReference type="GO" id="GO:0008942">
    <property type="term" value="F:nitrite reductase [NAD(P)H] activity"/>
    <property type="evidence" value="ECO:0007669"/>
    <property type="project" value="UniProtKB-EC"/>
</dbReference>
<dbReference type="OrthoDB" id="9768666at2"/>
<gene>
    <name evidence="16" type="ORF">YC6258_05209</name>
</gene>
<dbReference type="GO" id="GO:0050660">
    <property type="term" value="F:flavin adenine dinucleotide binding"/>
    <property type="evidence" value="ECO:0007669"/>
    <property type="project" value="InterPro"/>
</dbReference>
<evidence type="ECO:0000256" key="7">
    <source>
        <dbReference type="ARBA" id="ARBA00022630"/>
    </source>
</evidence>
<evidence type="ECO:0000259" key="15">
    <source>
        <dbReference type="Pfam" id="PF18267"/>
    </source>
</evidence>
<dbReference type="Gene3D" id="1.10.10.1100">
    <property type="entry name" value="BFD-like [2Fe-2S]-binding domain"/>
    <property type="match status" value="1"/>
</dbReference>
<dbReference type="AlphaFoldDB" id="A0A0C5W3Q8"/>
<keyword evidence="11" id="KW-0408">Iron</keyword>
<feature type="domain" description="FAD/NAD(P)-binding" evidence="14">
    <location>
        <begin position="5"/>
        <end position="301"/>
    </location>
</feature>
<evidence type="ECO:0000313" key="17">
    <source>
        <dbReference type="Proteomes" id="UP000032266"/>
    </source>
</evidence>
<keyword evidence="8" id="KW-0479">Metal-binding</keyword>
<keyword evidence="12" id="KW-0411">Iron-sulfur</keyword>
<reference evidence="16 17" key="1">
    <citation type="submission" date="2014-01" db="EMBL/GenBank/DDBJ databases">
        <title>Full genme sequencing of cellulolytic bacterium Gynuella sunshinyii YC6258T gen. nov., sp. nov.</title>
        <authorList>
            <person name="Khan H."/>
            <person name="Chung E.J."/>
            <person name="Chung Y.R."/>
        </authorList>
    </citation>
    <scope>NUCLEOTIDE SEQUENCE [LARGE SCALE GENOMIC DNA]</scope>
    <source>
        <strain evidence="16 17">YC6258</strain>
    </source>
</reference>
<keyword evidence="9" id="KW-0274">FAD</keyword>
<dbReference type="InterPro" id="IPR052034">
    <property type="entry name" value="NasD-like"/>
</dbReference>
<dbReference type="PRINTS" id="PR00368">
    <property type="entry name" value="FADPNR"/>
</dbReference>
<dbReference type="HOGENOM" id="CLU_003291_4_4_6"/>
<evidence type="ECO:0000256" key="12">
    <source>
        <dbReference type="ARBA" id="ARBA00023014"/>
    </source>
</evidence>
<dbReference type="Pfam" id="PF04324">
    <property type="entry name" value="Fer2_BFD"/>
    <property type="match status" value="1"/>
</dbReference>
<dbReference type="GO" id="GO:0050661">
    <property type="term" value="F:NADP binding"/>
    <property type="evidence" value="ECO:0007669"/>
    <property type="project" value="InterPro"/>
</dbReference>
<dbReference type="EC" id="1.7.1.4" evidence="16"/>
<dbReference type="SUPFAM" id="SSF51905">
    <property type="entry name" value="FAD/NAD(P)-binding domain"/>
    <property type="match status" value="2"/>
</dbReference>
<dbReference type="InterPro" id="IPR041854">
    <property type="entry name" value="BFD-like_2Fe2S-bd_dom_sf"/>
</dbReference>
<dbReference type="InterPro" id="IPR023753">
    <property type="entry name" value="FAD/NAD-binding_dom"/>
</dbReference>
<dbReference type="Pfam" id="PF18267">
    <property type="entry name" value="Rubredoxin_C"/>
    <property type="match status" value="1"/>
</dbReference>
<comment type="cofactor">
    <cofactor evidence="1">
        <name>siroheme</name>
        <dbReference type="ChEBI" id="CHEBI:60052"/>
    </cofactor>
</comment>
<evidence type="ECO:0000259" key="13">
    <source>
        <dbReference type="Pfam" id="PF04324"/>
    </source>
</evidence>
<dbReference type="STRING" id="1445510.YC6258_05209"/>
<comment type="similarity">
    <text evidence="5">Belongs to the nitrite and sulfite reductase 4Fe-4S domain family.</text>
</comment>
<comment type="cofactor">
    <cofactor evidence="3">
        <name>FAD</name>
        <dbReference type="ChEBI" id="CHEBI:57692"/>
    </cofactor>
</comment>
<evidence type="ECO:0000256" key="2">
    <source>
        <dbReference type="ARBA" id="ARBA00001966"/>
    </source>
</evidence>
<feature type="domain" description="NADH-rubredoxin oxidoreductase C-terminal" evidence="15">
    <location>
        <begin position="317"/>
        <end position="384"/>
    </location>
</feature>
<evidence type="ECO:0000256" key="11">
    <source>
        <dbReference type="ARBA" id="ARBA00023004"/>
    </source>
</evidence>
<dbReference type="KEGG" id="gsn:YC6258_05209"/>
<dbReference type="PRINTS" id="PR00411">
    <property type="entry name" value="PNDRDTASEI"/>
</dbReference>
<name>A0A0C5W3Q8_9GAMM</name>
<evidence type="ECO:0000313" key="16">
    <source>
        <dbReference type="EMBL" id="AJQ97239.1"/>
    </source>
</evidence>
<keyword evidence="7" id="KW-0285">Flavoprotein</keyword>
<dbReference type="Gene3D" id="3.50.50.60">
    <property type="entry name" value="FAD/NAD(P)-binding domain"/>
    <property type="match status" value="2"/>
</dbReference>
<dbReference type="InterPro" id="IPR036188">
    <property type="entry name" value="FAD/NAD-bd_sf"/>
</dbReference>